<dbReference type="PANTHER" id="PTHR43600:SF2">
    <property type="entry name" value="F420-NON-REDUCING HYDROGENASE VHU SUBUNIT A"/>
    <property type="match status" value="1"/>
</dbReference>
<evidence type="ECO:0000256" key="1">
    <source>
        <dbReference type="ARBA" id="ARBA00001967"/>
    </source>
</evidence>
<dbReference type="PANTHER" id="PTHR43600">
    <property type="entry name" value="COENZYME F420 HYDROGENASE, SUBUNIT ALPHA"/>
    <property type="match status" value="1"/>
</dbReference>
<dbReference type="InterPro" id="IPR029014">
    <property type="entry name" value="NiFe-Hase_large"/>
</dbReference>
<evidence type="ECO:0000256" key="3">
    <source>
        <dbReference type="ARBA" id="ARBA00022596"/>
    </source>
</evidence>
<comment type="cofactor">
    <cofactor evidence="1">
        <name>Ni(2+)</name>
        <dbReference type="ChEBI" id="CHEBI:49786"/>
    </cofactor>
</comment>
<sequence>MNVNNNIILHGNTRLVIDGDLKLQEAKDDIASIKVFEKFSEGRHCEHIPRITTRICGTCSVPHHLTATKALEAAWDVVIPPAALKLRKLMMNAQQYAFHTMQFYSIAAPDFLGLTYGDPTIKASIQILNKIPDIGKIALEMADFGQNLAGKIGGKPVHPISSIVGGIKKPLTEFDRDSFLKQIDRQMELTQQTLEKGLEGVEDNWKIIEKVGVLQTHYLGMSNKGVHNIYEGKLRVLSPEGEKTDYNNAKYKEILVKNKPNGGYRSNSLAMINVVDKMGTKLADGALNAFREKTGTISHHLFGLQWARLI</sequence>
<keyword evidence="3" id="KW-0533">Nickel</keyword>
<proteinExistence type="inferred from homology"/>
<protein>
    <recommendedName>
        <fullName evidence="7">Ni/Fe hydrogenase subunit alpha</fullName>
    </recommendedName>
</protein>
<dbReference type="InterPro" id="IPR001501">
    <property type="entry name" value="Ni-dep_hyd_lsu"/>
</dbReference>
<evidence type="ECO:0000256" key="5">
    <source>
        <dbReference type="ARBA" id="ARBA00023002"/>
    </source>
</evidence>
<dbReference type="Gene3D" id="1.10.645.10">
    <property type="entry name" value="Cytochrome-c3 Hydrogenase, chain B"/>
    <property type="match status" value="1"/>
</dbReference>
<reference evidence="6" key="1">
    <citation type="journal article" date="2015" name="Nature">
        <title>Complex archaea that bridge the gap between prokaryotes and eukaryotes.</title>
        <authorList>
            <person name="Spang A."/>
            <person name="Saw J.H."/>
            <person name="Jorgensen S.L."/>
            <person name="Zaremba-Niedzwiedzka K."/>
            <person name="Martijn J."/>
            <person name="Lind A.E."/>
            <person name="van Eijk R."/>
            <person name="Schleper C."/>
            <person name="Guy L."/>
            <person name="Ettema T.J."/>
        </authorList>
    </citation>
    <scope>NUCLEOTIDE SEQUENCE</scope>
</reference>
<comment type="caution">
    <text evidence="6">The sequence shown here is derived from an EMBL/GenBank/DDBJ whole genome shotgun (WGS) entry which is preliminary data.</text>
</comment>
<organism evidence="6">
    <name type="scientific">marine sediment metagenome</name>
    <dbReference type="NCBI Taxonomy" id="412755"/>
    <lineage>
        <taxon>unclassified sequences</taxon>
        <taxon>metagenomes</taxon>
        <taxon>ecological metagenomes</taxon>
    </lineage>
</organism>
<evidence type="ECO:0000256" key="4">
    <source>
        <dbReference type="ARBA" id="ARBA00022723"/>
    </source>
</evidence>
<feature type="non-terminal residue" evidence="6">
    <location>
        <position position="310"/>
    </location>
</feature>
<evidence type="ECO:0000256" key="2">
    <source>
        <dbReference type="ARBA" id="ARBA00009292"/>
    </source>
</evidence>
<dbReference type="GO" id="GO:0016151">
    <property type="term" value="F:nickel cation binding"/>
    <property type="evidence" value="ECO:0007669"/>
    <property type="project" value="InterPro"/>
</dbReference>
<dbReference type="AlphaFoldDB" id="A0A0F8VXY0"/>
<accession>A0A0F8VXY0</accession>
<name>A0A0F8VXY0_9ZZZZ</name>
<gene>
    <name evidence="6" type="ORF">LCGC14_3137220</name>
</gene>
<dbReference type="GO" id="GO:0016491">
    <property type="term" value="F:oxidoreductase activity"/>
    <property type="evidence" value="ECO:0007669"/>
    <property type="project" value="UniProtKB-KW"/>
</dbReference>
<evidence type="ECO:0000313" key="6">
    <source>
        <dbReference type="EMBL" id="KKK49223.1"/>
    </source>
</evidence>
<keyword evidence="5" id="KW-0560">Oxidoreductase</keyword>
<dbReference type="SUPFAM" id="SSF56762">
    <property type="entry name" value="HydB/Nqo4-like"/>
    <property type="match status" value="1"/>
</dbReference>
<dbReference type="EMBL" id="LAZR01068658">
    <property type="protein sequence ID" value="KKK49223.1"/>
    <property type="molecule type" value="Genomic_DNA"/>
</dbReference>
<keyword evidence="4" id="KW-0479">Metal-binding</keyword>
<dbReference type="Pfam" id="PF00374">
    <property type="entry name" value="NiFeSe_Hases"/>
    <property type="match status" value="1"/>
</dbReference>
<evidence type="ECO:0008006" key="7">
    <source>
        <dbReference type="Google" id="ProtNLM"/>
    </source>
</evidence>
<comment type="similarity">
    <text evidence="2">Belongs to the [NiFe]/[NiFeSe] hydrogenase large subunit family.</text>
</comment>